<evidence type="ECO:0008006" key="9">
    <source>
        <dbReference type="Google" id="ProtNLM"/>
    </source>
</evidence>
<dbReference type="InterPro" id="IPR035595">
    <property type="entry name" value="UDP_glycos_trans_CS"/>
</dbReference>
<dbReference type="CDD" id="cd03784">
    <property type="entry name" value="GT1_Gtf-like"/>
    <property type="match status" value="1"/>
</dbReference>
<feature type="chain" id="PRO_5037502573" description="Glucuronosyltransferase" evidence="6">
    <location>
        <begin position="23"/>
        <end position="575"/>
    </location>
</feature>
<feature type="region of interest" description="Disordered" evidence="5">
    <location>
        <begin position="484"/>
        <end position="575"/>
    </location>
</feature>
<dbReference type="SUPFAM" id="SSF53756">
    <property type="entry name" value="UDP-Glycosyltransferase/glycogen phosphorylase"/>
    <property type="match status" value="1"/>
</dbReference>
<dbReference type="InterPro" id="IPR050271">
    <property type="entry name" value="UDP-glycosyltransferase"/>
</dbReference>
<keyword evidence="3 4" id="KW-0808">Transferase</keyword>
<evidence type="ECO:0000256" key="1">
    <source>
        <dbReference type="ARBA" id="ARBA00009995"/>
    </source>
</evidence>
<keyword evidence="6" id="KW-0732">Signal</keyword>
<evidence type="ECO:0000256" key="2">
    <source>
        <dbReference type="ARBA" id="ARBA00022676"/>
    </source>
</evidence>
<dbReference type="Pfam" id="PF00201">
    <property type="entry name" value="UDPGT"/>
    <property type="match status" value="1"/>
</dbReference>
<feature type="signal peptide" evidence="6">
    <location>
        <begin position="1"/>
        <end position="22"/>
    </location>
</feature>
<comment type="similarity">
    <text evidence="1 4">Belongs to the UDP-glycosyltransferase family.</text>
</comment>
<dbReference type="InterPro" id="IPR002213">
    <property type="entry name" value="UDP_glucos_trans"/>
</dbReference>
<evidence type="ECO:0000256" key="6">
    <source>
        <dbReference type="SAM" id="SignalP"/>
    </source>
</evidence>
<dbReference type="EMBL" id="JACEFF010000179">
    <property type="protein sequence ID" value="KAH9642710.1"/>
    <property type="molecule type" value="Genomic_DNA"/>
</dbReference>
<dbReference type="Proteomes" id="UP000814243">
    <property type="component" value="Unassembled WGS sequence"/>
</dbReference>
<dbReference type="FunFam" id="3.40.50.2000:FF:000050">
    <property type="entry name" value="UDP-glucuronosyltransferase"/>
    <property type="match status" value="1"/>
</dbReference>
<keyword evidence="2 4" id="KW-0328">Glycosyltransferase</keyword>
<feature type="compositionally biased region" description="Acidic residues" evidence="5">
    <location>
        <begin position="560"/>
        <end position="575"/>
    </location>
</feature>
<evidence type="ECO:0000313" key="8">
    <source>
        <dbReference type="Proteomes" id="UP000814243"/>
    </source>
</evidence>
<evidence type="ECO:0000313" key="7">
    <source>
        <dbReference type="EMBL" id="KAH9642710.1"/>
    </source>
</evidence>
<gene>
    <name evidence="7" type="ORF">HF086_002980</name>
</gene>
<name>A0A922SLY3_SPOEX</name>
<proteinExistence type="inferred from homology"/>
<comment type="caution">
    <text evidence="7">The sequence shown here is derived from an EMBL/GenBank/DDBJ whole genome shotgun (WGS) entry which is preliminary data.</text>
</comment>
<dbReference type="PANTHER" id="PTHR48043">
    <property type="entry name" value="EG:EG0003.4 PROTEIN-RELATED"/>
    <property type="match status" value="1"/>
</dbReference>
<feature type="compositionally biased region" description="Acidic residues" evidence="5">
    <location>
        <begin position="533"/>
        <end position="549"/>
    </location>
</feature>
<feature type="compositionally biased region" description="Acidic residues" evidence="5">
    <location>
        <begin position="484"/>
        <end position="499"/>
    </location>
</feature>
<feature type="compositionally biased region" description="Polar residues" evidence="5">
    <location>
        <begin position="509"/>
        <end position="519"/>
    </location>
</feature>
<protein>
    <recommendedName>
        <fullName evidence="9">Glucuronosyltransferase</fullName>
    </recommendedName>
</protein>
<accession>A0A922SLY3</accession>
<dbReference type="PROSITE" id="PS00375">
    <property type="entry name" value="UDPGT"/>
    <property type="match status" value="1"/>
</dbReference>
<evidence type="ECO:0000256" key="3">
    <source>
        <dbReference type="ARBA" id="ARBA00022679"/>
    </source>
</evidence>
<dbReference type="PANTHER" id="PTHR48043:SF159">
    <property type="entry name" value="EG:EG0003.4 PROTEIN-RELATED"/>
    <property type="match status" value="1"/>
</dbReference>
<organism evidence="7 8">
    <name type="scientific">Spodoptera exigua</name>
    <name type="common">Beet armyworm</name>
    <name type="synonym">Noctua fulgens</name>
    <dbReference type="NCBI Taxonomy" id="7107"/>
    <lineage>
        <taxon>Eukaryota</taxon>
        <taxon>Metazoa</taxon>
        <taxon>Ecdysozoa</taxon>
        <taxon>Arthropoda</taxon>
        <taxon>Hexapoda</taxon>
        <taxon>Insecta</taxon>
        <taxon>Pterygota</taxon>
        <taxon>Neoptera</taxon>
        <taxon>Endopterygota</taxon>
        <taxon>Lepidoptera</taxon>
        <taxon>Glossata</taxon>
        <taxon>Ditrysia</taxon>
        <taxon>Noctuoidea</taxon>
        <taxon>Noctuidae</taxon>
        <taxon>Amphipyrinae</taxon>
        <taxon>Spodoptera</taxon>
    </lineage>
</organism>
<sequence length="575" mass="64697">MAKIISFLFCAFVNLSYKSSEGYKILAVLPIPSPSHGILGDNLVRHLLNAGHEVTYVTPFTSKQKNHTNLHIVDVDSNHVIYDDGEDMLNFQQILDQKAAVVDSQFLFWVLSNVADMTLSNPNVQKLMRDPQQKFDVIIVEYIFTDVLSALSAIYQCPFIWFSTIGPHWMVLNLVHGPLNPAYNTDFLQARVPPFPFLGRIEELWTQMKGLYHHKFDFFYEEERIYEKRIVPILQEQGKPVLDFNVIKYNASLLLGNSQVALSDAVPLPPNYKHIGGFHINEVVKPLPANLQKIMDDAENGVIYFSMGSNLKSKTMPEELKKGLLEVFGRLKQTVLWKFEENLPDRPKNVHILQWAPQQSILAHPNLVLFITHGGLLSLTEAVYFGAPVIAIPVFADQFLNANQVQHKGIGVKVDLSYNLHKDLKIALDEVLGDLPKYTARAKEISSAYRDTPISPGQELSFWVEHVVRTRGAPHLRSVAVAYDDDYDDDDSDGDEDDHGDGVDDGDNHQSTNHQSAGQATRIIAERSQGAAADDDDDDDDDDNDDDDDHIGVNGVYYDDCVDDGDYDNDKDDDS</sequence>
<evidence type="ECO:0000256" key="4">
    <source>
        <dbReference type="RuleBase" id="RU003718"/>
    </source>
</evidence>
<dbReference type="GO" id="GO:0008194">
    <property type="term" value="F:UDP-glycosyltransferase activity"/>
    <property type="evidence" value="ECO:0007669"/>
    <property type="project" value="InterPro"/>
</dbReference>
<reference evidence="7" key="1">
    <citation type="journal article" date="2021" name="G3 (Bethesda)">
        <title>Genome and transcriptome analysis of the beet armyworm Spodoptera exigua reveals targets for pest control. .</title>
        <authorList>
            <person name="Simon S."/>
            <person name="Breeschoten T."/>
            <person name="Jansen H.J."/>
            <person name="Dirks R.P."/>
            <person name="Schranz M.E."/>
            <person name="Ros V.I.D."/>
        </authorList>
    </citation>
    <scope>NUCLEOTIDE SEQUENCE</scope>
    <source>
        <strain evidence="7">TB_SE_WUR_2020</strain>
    </source>
</reference>
<dbReference type="AlphaFoldDB" id="A0A922SLY3"/>
<dbReference type="Gene3D" id="3.40.50.2000">
    <property type="entry name" value="Glycogen Phosphorylase B"/>
    <property type="match status" value="2"/>
</dbReference>
<evidence type="ECO:0000256" key="5">
    <source>
        <dbReference type="SAM" id="MobiDB-lite"/>
    </source>
</evidence>